<dbReference type="OrthoDB" id="5244at2"/>
<dbReference type="SUPFAM" id="SSF50104">
    <property type="entry name" value="Translation proteins SH3-like domain"/>
    <property type="match status" value="1"/>
</dbReference>
<reference evidence="3 4" key="1">
    <citation type="submission" date="2016-10" db="EMBL/GenBank/DDBJ databases">
        <authorList>
            <person name="de Groot N.N."/>
        </authorList>
    </citation>
    <scope>NUCLEOTIDE SEQUENCE [LARGE SCALE GENOMIC DNA]</scope>
    <source>
        <strain evidence="3 4">DSM 23995</strain>
    </source>
</reference>
<dbReference type="STRING" id="930128.SAMN05192532_10921"/>
<keyword evidence="4" id="KW-1185">Reference proteome</keyword>
<sequence>MSEAESTPEVGQIVHIKRGRDAGNFAIIIGIVDERFILLADGEKRKYDRAKKKNIHHVELCSYISDEVKRSIEDTGRVTNGKIRHALVSYRKEHPELLKEGK</sequence>
<dbReference type="InterPro" id="IPR014722">
    <property type="entry name" value="Rib_uL2_dom2"/>
</dbReference>
<dbReference type="GO" id="GO:1990904">
    <property type="term" value="C:ribonucleoprotein complex"/>
    <property type="evidence" value="ECO:0007669"/>
    <property type="project" value="UniProtKB-KW"/>
</dbReference>
<dbReference type="AlphaFoldDB" id="A0A1I2F6J0"/>
<evidence type="ECO:0000256" key="2">
    <source>
        <dbReference type="ARBA" id="ARBA00023274"/>
    </source>
</evidence>
<name>A0A1I2F6J0_9BACI</name>
<dbReference type="RefSeq" id="WP_091663632.1">
    <property type="nucleotide sequence ID" value="NZ_FONT01000009.1"/>
</dbReference>
<dbReference type="InterPro" id="IPR041985">
    <property type="entry name" value="Ribosomal_eL14_KOW"/>
</dbReference>
<dbReference type="CDD" id="cd06088">
    <property type="entry name" value="KOW_RPL14"/>
    <property type="match status" value="1"/>
</dbReference>
<dbReference type="EMBL" id="FONT01000009">
    <property type="protein sequence ID" value="SFF00457.1"/>
    <property type="molecule type" value="Genomic_DNA"/>
</dbReference>
<evidence type="ECO:0000313" key="4">
    <source>
        <dbReference type="Proteomes" id="UP000199516"/>
    </source>
</evidence>
<proteinExistence type="predicted"/>
<dbReference type="Proteomes" id="UP000199516">
    <property type="component" value="Unassembled WGS sequence"/>
</dbReference>
<protein>
    <recommendedName>
        <fullName evidence="5">Ribosomal protein L14E/L6E/L27E</fullName>
    </recommendedName>
</protein>
<organism evidence="3 4">
    <name type="scientific">Alteribacillus iranensis</name>
    <dbReference type="NCBI Taxonomy" id="930128"/>
    <lineage>
        <taxon>Bacteria</taxon>
        <taxon>Bacillati</taxon>
        <taxon>Bacillota</taxon>
        <taxon>Bacilli</taxon>
        <taxon>Bacillales</taxon>
        <taxon>Bacillaceae</taxon>
        <taxon>Alteribacillus</taxon>
    </lineage>
</organism>
<keyword evidence="1" id="KW-0689">Ribosomal protein</keyword>
<keyword evidence="2" id="KW-0687">Ribonucleoprotein</keyword>
<gene>
    <name evidence="3" type="ORF">SAMN05192532_10921</name>
</gene>
<evidence type="ECO:0000313" key="3">
    <source>
        <dbReference type="EMBL" id="SFF00457.1"/>
    </source>
</evidence>
<dbReference type="Gene3D" id="2.30.30.30">
    <property type="match status" value="1"/>
</dbReference>
<dbReference type="InterPro" id="IPR008991">
    <property type="entry name" value="Translation_prot_SH3-like_sf"/>
</dbReference>
<evidence type="ECO:0008006" key="5">
    <source>
        <dbReference type="Google" id="ProtNLM"/>
    </source>
</evidence>
<evidence type="ECO:0000256" key="1">
    <source>
        <dbReference type="ARBA" id="ARBA00022980"/>
    </source>
</evidence>
<dbReference type="GO" id="GO:0005840">
    <property type="term" value="C:ribosome"/>
    <property type="evidence" value="ECO:0007669"/>
    <property type="project" value="UniProtKB-KW"/>
</dbReference>
<accession>A0A1I2F6J0</accession>